<evidence type="ECO:0000313" key="2">
    <source>
        <dbReference type="Proteomes" id="UP000008495"/>
    </source>
</evidence>
<dbReference type="STRING" id="100225.SAMN05421595_0702"/>
<dbReference type="PRINTS" id="PR00394">
    <property type="entry name" value="RHSPROTEIN"/>
</dbReference>
<evidence type="ECO:0008006" key="3">
    <source>
        <dbReference type="Google" id="ProtNLM"/>
    </source>
</evidence>
<dbReference type="PANTHER" id="PTHR32305">
    <property type="match status" value="1"/>
</dbReference>
<dbReference type="Gene3D" id="2.180.10.10">
    <property type="entry name" value="RHS repeat-associated core"/>
    <property type="match status" value="1"/>
</dbReference>
<name>K6UMK0_9MICO</name>
<organism evidence="1 2">
    <name type="scientific">Austwickia chelonae NBRC 105200</name>
    <dbReference type="NCBI Taxonomy" id="1184607"/>
    <lineage>
        <taxon>Bacteria</taxon>
        <taxon>Bacillati</taxon>
        <taxon>Actinomycetota</taxon>
        <taxon>Actinomycetes</taxon>
        <taxon>Micrococcales</taxon>
        <taxon>Dermatophilaceae</taxon>
        <taxon>Austwickia</taxon>
    </lineage>
</organism>
<sequence>MWGVPGRAGVGLCPLGSLGQVYDEDTGWVYNVHRYYDPVLGGFVSPDPIGVEGGVNPHAGAPNPLTWADPLGLTWCFRSALNSPSKQAGINAPYKLGNTAAKVGSGADNVVNGVRLRAQLTGEEIAGGHAFQKHVIDQAEFPGITTRSQFASHIEDVVANSEMRPLSGGRAAYWRDGTIVP</sequence>
<reference evidence="1 2" key="1">
    <citation type="submission" date="2012-08" db="EMBL/GenBank/DDBJ databases">
        <title>Whole genome shotgun sequence of Austwickia chelonae NBRC 105200.</title>
        <authorList>
            <person name="Yoshida I."/>
            <person name="Hosoyama A."/>
            <person name="Tsuchikane K."/>
            <person name="Katsumata H."/>
            <person name="Ando Y."/>
            <person name="Ohji S."/>
            <person name="Hamada M."/>
            <person name="Tamura T."/>
            <person name="Yamazoe A."/>
            <person name="Yamazaki S."/>
            <person name="Fujita N."/>
        </authorList>
    </citation>
    <scope>NUCLEOTIDE SEQUENCE [LARGE SCALE GENOMIC DNA]</scope>
    <source>
        <strain evidence="1 2">NBRC 105200</strain>
    </source>
</reference>
<comment type="caution">
    <text evidence="1">The sequence shown here is derived from an EMBL/GenBank/DDBJ whole genome shotgun (WGS) entry which is preliminary data.</text>
</comment>
<dbReference type="EMBL" id="BAGZ01000008">
    <property type="protein sequence ID" value="GAB78181.1"/>
    <property type="molecule type" value="Genomic_DNA"/>
</dbReference>
<protein>
    <recommendedName>
        <fullName evidence="3">RHS repeat-associated core domain-containing protein</fullName>
    </recommendedName>
</protein>
<dbReference type="NCBIfam" id="TIGR03696">
    <property type="entry name" value="Rhs_assc_core"/>
    <property type="match status" value="1"/>
</dbReference>
<dbReference type="InterPro" id="IPR050708">
    <property type="entry name" value="T6SS_VgrG/RHS"/>
</dbReference>
<dbReference type="InterPro" id="IPR022385">
    <property type="entry name" value="Rhs_assc_core"/>
</dbReference>
<dbReference type="Proteomes" id="UP000008495">
    <property type="component" value="Unassembled WGS sequence"/>
</dbReference>
<dbReference type="PANTHER" id="PTHR32305:SF15">
    <property type="entry name" value="PROTEIN RHSA-RELATED"/>
    <property type="match status" value="1"/>
</dbReference>
<proteinExistence type="predicted"/>
<dbReference type="AlphaFoldDB" id="K6UMK0"/>
<evidence type="ECO:0000313" key="1">
    <source>
        <dbReference type="EMBL" id="GAB78181.1"/>
    </source>
</evidence>
<accession>K6UMK0</accession>
<gene>
    <name evidence="1" type="ORF">AUCHE_08_04260</name>
</gene>
<keyword evidence="2" id="KW-1185">Reference proteome</keyword>
<dbReference type="eggNOG" id="COG3209">
    <property type="taxonomic scope" value="Bacteria"/>
</dbReference>